<sequence length="1169" mass="122850">MTVPHHHPAIHENPHCYYQQCYVGRAVVVLVDEPGGSVVHSDVAPSIYTEDALKPTVSRQTDRQGKEPTHKRIQLPRIRLRPRRQPPDARRVILPDIPALGGRVPAGNRARARVVVGHGTRVPRRAVAIVRAREAELGARRRVPARDRRERLAVVHLHRGHARVERPAGDLGVAEGAGVARDVQVEDDPEVWGRRVARVALALVEVGFVDVDFMERAFVDEVAGLAQRGAGGAEVGNGLLGVGDVAEPLGHDGLRVVGRGPRPCPRAVEGVAEGGQVGGLGEEAIVRQLAVEVRVQVGAGSGRGHPDDQDLHERREHALLVRRAVPPFKGRAVLCVLVGRAARVGQPLAQVVVELIRRLVLVGVGARGRRGGGRRRRAVAAVGLVAKVAAVRLAGLVAPHEHLDALLCDADGSRGACVGAVLRVGEADLVPGPGTVGEGVRDGALAAVVVVLAPRARGAPAPALARAHHELVVPGRAGVVGLALGRPRAVRPGLGRVGDGAAGRLVSRVAAAGNRAHLGLAVVAAPLAFAAVVEAPPATGRQVLRGWAAQGLRLAAPGQAFGRVQHELARLVLARDLLEPGGAGVAAVDEPADAVLRGGRGGGAGFVAGERQSQPRRAVDVDRVPQRGREPVGEGVHLVVLADGPDQHASQAHRLGVVGFELPGLFVVVRDPLVGVPGDDLDGRLLVQRPIDAVLLHDLLDFAVEQDARRVAAGARRARGEILTARLRARAARQGVAAAVEGQAKVDLGRGDIHTPEQVQRGLDLGQVRVSIQVGPGPLVSDIPSPMQVVRHEIKPVNRGLNRLEVKVLQVPVAGGESDGQPVAVLAQRALQARQEGREVVIVLCTAVAVIRSWILPVDVHPVEQANKKHVLLIGISSRQVGEGRRGALDAVREVPPSNRYPQFLLRIAILQCRQLLVECFITLRCGDDLEGVRVDAPKGKVDVGVHALGHRVGRHAIAAARGSRRVVVPNHAGDGLGAGITRGHGDSLVAAELLGCAAEAIRAAADVERAGRGIDILGRPAAGVAFGFGVAVVDAHVGAAVVRPHAADAILATAADLAGHGGAAGCVCCYPRYPDAQAGEQLLGVDKESVALTRPIQALTDEGVGYKWKLSQYPHGQEVHNTRAMCSTPYDMILIRARLEYIIHGNSRYDTSQAIQNAANRLTASEKA</sequence>
<comment type="caution">
    <text evidence="1">The sequence shown here is derived from an EMBL/GenBank/DDBJ whole genome shotgun (WGS) entry which is preliminary data.</text>
</comment>
<dbReference type="AlphaFoldDB" id="A0A3D8SUR1"/>
<proteinExistence type="predicted"/>
<dbReference type="GeneID" id="38112149"/>
<name>A0A3D8SUR1_9EURO</name>
<dbReference type="EMBL" id="PVWQ01000002">
    <property type="protein sequence ID" value="RDW90004.1"/>
    <property type="molecule type" value="Genomic_DNA"/>
</dbReference>
<gene>
    <name evidence="1" type="ORF">DSM5745_01779</name>
</gene>
<evidence type="ECO:0000313" key="2">
    <source>
        <dbReference type="Proteomes" id="UP000256690"/>
    </source>
</evidence>
<accession>A0A3D8SUR1</accession>
<evidence type="ECO:0000313" key="1">
    <source>
        <dbReference type="EMBL" id="RDW90004.1"/>
    </source>
</evidence>
<protein>
    <submittedName>
        <fullName evidence="1">Uncharacterized protein</fullName>
    </submittedName>
</protein>
<reference evidence="1 2" key="1">
    <citation type="journal article" date="2018" name="IMA Fungus">
        <title>IMA Genome-F 9: Draft genome sequence of Annulohypoxylon stygium, Aspergillus mulundensis, Berkeleyomyces basicola (syn. Thielaviopsis basicola), Ceratocystis smalleyi, two Cercospora beticola strains, Coleophoma cylindrospora, Fusarium fracticaudum, Phialophora cf. hyalina, and Morchella septimelata.</title>
        <authorList>
            <person name="Wingfield B.D."/>
            <person name="Bills G.F."/>
            <person name="Dong Y."/>
            <person name="Huang W."/>
            <person name="Nel W.J."/>
            <person name="Swalarsk-Parry B.S."/>
            <person name="Vaghefi N."/>
            <person name="Wilken P.M."/>
            <person name="An Z."/>
            <person name="de Beer Z.W."/>
            <person name="De Vos L."/>
            <person name="Chen L."/>
            <person name="Duong T.A."/>
            <person name="Gao Y."/>
            <person name="Hammerbacher A."/>
            <person name="Kikkert J.R."/>
            <person name="Li Y."/>
            <person name="Li H."/>
            <person name="Li K."/>
            <person name="Li Q."/>
            <person name="Liu X."/>
            <person name="Ma X."/>
            <person name="Naidoo K."/>
            <person name="Pethybridge S.J."/>
            <person name="Sun J."/>
            <person name="Steenkamp E.T."/>
            <person name="van der Nest M.A."/>
            <person name="van Wyk S."/>
            <person name="Wingfield M.J."/>
            <person name="Xiong C."/>
            <person name="Yue Q."/>
            <person name="Zhang X."/>
        </authorList>
    </citation>
    <scope>NUCLEOTIDE SEQUENCE [LARGE SCALE GENOMIC DNA]</scope>
    <source>
        <strain evidence="1 2">DSM 5745</strain>
    </source>
</reference>
<organism evidence="1 2">
    <name type="scientific">Aspergillus mulundensis</name>
    <dbReference type="NCBI Taxonomy" id="1810919"/>
    <lineage>
        <taxon>Eukaryota</taxon>
        <taxon>Fungi</taxon>
        <taxon>Dikarya</taxon>
        <taxon>Ascomycota</taxon>
        <taxon>Pezizomycotina</taxon>
        <taxon>Eurotiomycetes</taxon>
        <taxon>Eurotiomycetidae</taxon>
        <taxon>Eurotiales</taxon>
        <taxon>Aspergillaceae</taxon>
        <taxon>Aspergillus</taxon>
        <taxon>Aspergillus subgen. Nidulantes</taxon>
    </lineage>
</organism>
<keyword evidence="2" id="KW-1185">Reference proteome</keyword>
<dbReference type="Proteomes" id="UP000256690">
    <property type="component" value="Unassembled WGS sequence"/>
</dbReference>
<dbReference type="RefSeq" id="XP_026606958.1">
    <property type="nucleotide sequence ID" value="XM_026743795.1"/>
</dbReference>